<dbReference type="InParanoid" id="D5G7L6"/>
<accession>D5G7L6</accession>
<dbReference type="HOGENOM" id="CLU_2851343_0_0_1"/>
<gene>
    <name evidence="1" type="ORF">GSTUM_00004611001</name>
</gene>
<organism evidence="1 2">
    <name type="scientific">Tuber melanosporum (strain Mel28)</name>
    <name type="common">Perigord black truffle</name>
    <dbReference type="NCBI Taxonomy" id="656061"/>
    <lineage>
        <taxon>Eukaryota</taxon>
        <taxon>Fungi</taxon>
        <taxon>Dikarya</taxon>
        <taxon>Ascomycota</taxon>
        <taxon>Pezizomycotina</taxon>
        <taxon>Pezizomycetes</taxon>
        <taxon>Pezizales</taxon>
        <taxon>Tuberaceae</taxon>
        <taxon>Tuber</taxon>
    </lineage>
</organism>
<reference evidence="1 2" key="1">
    <citation type="journal article" date="2010" name="Nature">
        <title>Perigord black truffle genome uncovers evolutionary origins and mechanisms of symbiosis.</title>
        <authorList>
            <person name="Martin F."/>
            <person name="Kohler A."/>
            <person name="Murat C."/>
            <person name="Balestrini R."/>
            <person name="Coutinho P.M."/>
            <person name="Jaillon O."/>
            <person name="Montanini B."/>
            <person name="Morin E."/>
            <person name="Noel B."/>
            <person name="Percudani R."/>
            <person name="Porcel B."/>
            <person name="Rubini A."/>
            <person name="Amicucci A."/>
            <person name="Amselem J."/>
            <person name="Anthouard V."/>
            <person name="Arcioni S."/>
            <person name="Artiguenave F."/>
            <person name="Aury J.M."/>
            <person name="Ballario P."/>
            <person name="Bolchi A."/>
            <person name="Brenna A."/>
            <person name="Brun A."/>
            <person name="Buee M."/>
            <person name="Cantarel B."/>
            <person name="Chevalier G."/>
            <person name="Couloux A."/>
            <person name="Da Silva C."/>
            <person name="Denoeud F."/>
            <person name="Duplessis S."/>
            <person name="Ghignone S."/>
            <person name="Hilselberger B."/>
            <person name="Iotti M."/>
            <person name="Marcais B."/>
            <person name="Mello A."/>
            <person name="Miranda M."/>
            <person name="Pacioni G."/>
            <person name="Quesneville H."/>
            <person name="Riccioni C."/>
            <person name="Ruotolo R."/>
            <person name="Splivallo R."/>
            <person name="Stocchi V."/>
            <person name="Tisserant E."/>
            <person name="Viscomi A.R."/>
            <person name="Zambonelli A."/>
            <person name="Zampieri E."/>
            <person name="Henrissat B."/>
            <person name="Lebrun M.H."/>
            <person name="Paolocci F."/>
            <person name="Bonfante P."/>
            <person name="Ottonello S."/>
            <person name="Wincker P."/>
        </authorList>
    </citation>
    <scope>NUCLEOTIDE SEQUENCE [LARGE SCALE GENOMIC DNA]</scope>
    <source>
        <strain evidence="1 2">Mel28</strain>
    </source>
</reference>
<keyword evidence="2" id="KW-1185">Reference proteome</keyword>
<dbReference type="KEGG" id="tml:GSTUM_00004611001"/>
<protein>
    <submittedName>
        <fullName evidence="1">(Perigord truffle) hypothetical protein</fullName>
    </submittedName>
</protein>
<dbReference type="AlphaFoldDB" id="D5G7L6"/>
<evidence type="ECO:0000313" key="2">
    <source>
        <dbReference type="Proteomes" id="UP000006911"/>
    </source>
</evidence>
<sequence length="65" mass="7563">MIYRQQTIARENFSVYSSAVPYTLDTIKLPRSPEPFFRKSNPSSRLSPVYVFYPQSNSTIRGTDR</sequence>
<dbReference type="GeneID" id="9186988"/>
<dbReference type="RefSeq" id="XP_002836318.1">
    <property type="nucleotide sequence ID" value="XM_002836272.1"/>
</dbReference>
<name>D5G7L6_TUBMM</name>
<dbReference type="EMBL" id="FN430031">
    <property type="protein sequence ID" value="CAZ80509.1"/>
    <property type="molecule type" value="Genomic_DNA"/>
</dbReference>
<dbReference type="Proteomes" id="UP000006911">
    <property type="component" value="Unassembled WGS sequence"/>
</dbReference>
<proteinExistence type="predicted"/>
<evidence type="ECO:0000313" key="1">
    <source>
        <dbReference type="EMBL" id="CAZ80509.1"/>
    </source>
</evidence>